<evidence type="ECO:0000256" key="1">
    <source>
        <dbReference type="ARBA" id="ARBA00038240"/>
    </source>
</evidence>
<evidence type="ECO:0000259" key="2">
    <source>
        <dbReference type="Pfam" id="PF01636"/>
    </source>
</evidence>
<sequence length="346" mass="37918">MSPTDTAYADTVRIAAAAALNEYDLPAPISVEPIRLLNNAVFNVTAGDRRRCALRVHRPRYRPEEHTRSELAFLDSVQQPLGAAGVRVPAPVRTKDGSLSVTVTVPGLDGAASQTLHCDLLTWIDGEVRRPETGLGPRGVHQIGRALGHLHLASESFAAPQGFDLPTWDPKSLFTEASHYRPGPFRDLLSAADRSDFDAVADQTADIFERLGDDPAAFGIVHHDFILGNCHTVRTRQGWSVGVLDFDESGWGHYLADLGPILGNLSDYPHFRALRAAFLDGYRSVRALPVELEVHLPVLMAARHAAQCLWAAGLVHSNGSAEVDTAEHIAYRMWEVRRCMAMRTGR</sequence>
<name>A0ABV7Q4U1_9ACTN</name>
<feature type="domain" description="Aminoglycoside phosphotransferase" evidence="2">
    <location>
        <begin position="37"/>
        <end position="283"/>
    </location>
</feature>
<evidence type="ECO:0000313" key="4">
    <source>
        <dbReference type="Proteomes" id="UP001595712"/>
    </source>
</evidence>
<dbReference type="RefSeq" id="WP_387978813.1">
    <property type="nucleotide sequence ID" value="NZ_JBHRWO010000020.1"/>
</dbReference>
<organism evidence="3 4">
    <name type="scientific">Glycomyces rhizosphaerae</name>
    <dbReference type="NCBI Taxonomy" id="2054422"/>
    <lineage>
        <taxon>Bacteria</taxon>
        <taxon>Bacillati</taxon>
        <taxon>Actinomycetota</taxon>
        <taxon>Actinomycetes</taxon>
        <taxon>Glycomycetales</taxon>
        <taxon>Glycomycetaceae</taxon>
        <taxon>Glycomyces</taxon>
    </lineage>
</organism>
<dbReference type="InterPro" id="IPR050249">
    <property type="entry name" value="Pseudomonas-type_ThrB"/>
</dbReference>
<reference evidence="4" key="1">
    <citation type="journal article" date="2019" name="Int. J. Syst. Evol. Microbiol.">
        <title>The Global Catalogue of Microorganisms (GCM) 10K type strain sequencing project: providing services to taxonomists for standard genome sequencing and annotation.</title>
        <authorList>
            <consortium name="The Broad Institute Genomics Platform"/>
            <consortium name="The Broad Institute Genome Sequencing Center for Infectious Disease"/>
            <person name="Wu L."/>
            <person name="Ma J."/>
        </authorList>
    </citation>
    <scope>NUCLEOTIDE SEQUENCE [LARGE SCALE GENOMIC DNA]</scope>
    <source>
        <strain evidence="4">CGMCC 4.7396</strain>
    </source>
</reference>
<evidence type="ECO:0000313" key="3">
    <source>
        <dbReference type="EMBL" id="MFC3494773.1"/>
    </source>
</evidence>
<dbReference type="InterPro" id="IPR011009">
    <property type="entry name" value="Kinase-like_dom_sf"/>
</dbReference>
<dbReference type="SUPFAM" id="SSF56112">
    <property type="entry name" value="Protein kinase-like (PK-like)"/>
    <property type="match status" value="1"/>
</dbReference>
<dbReference type="InterPro" id="IPR002575">
    <property type="entry name" value="Aminoglycoside_PTrfase"/>
</dbReference>
<dbReference type="PANTHER" id="PTHR21064">
    <property type="entry name" value="AMINOGLYCOSIDE PHOSPHOTRANSFERASE DOMAIN-CONTAINING PROTEIN-RELATED"/>
    <property type="match status" value="1"/>
</dbReference>
<dbReference type="Proteomes" id="UP001595712">
    <property type="component" value="Unassembled WGS sequence"/>
</dbReference>
<proteinExistence type="inferred from homology"/>
<keyword evidence="4" id="KW-1185">Reference proteome</keyword>
<dbReference type="EMBL" id="JBHRWO010000020">
    <property type="protein sequence ID" value="MFC3494773.1"/>
    <property type="molecule type" value="Genomic_DNA"/>
</dbReference>
<dbReference type="PANTHER" id="PTHR21064:SF6">
    <property type="entry name" value="AMINOGLYCOSIDE PHOSPHOTRANSFERASE DOMAIN-CONTAINING PROTEIN"/>
    <property type="match status" value="1"/>
</dbReference>
<gene>
    <name evidence="3" type="ORF">ACFO8M_19990</name>
</gene>
<comment type="caution">
    <text evidence="3">The sequence shown here is derived from an EMBL/GenBank/DDBJ whole genome shotgun (WGS) entry which is preliminary data.</text>
</comment>
<accession>A0ABV7Q4U1</accession>
<dbReference type="Pfam" id="PF01636">
    <property type="entry name" value="APH"/>
    <property type="match status" value="1"/>
</dbReference>
<protein>
    <submittedName>
        <fullName evidence="3">Phosphotransferase enzyme family protein</fullName>
    </submittedName>
</protein>
<dbReference type="Gene3D" id="3.30.200.20">
    <property type="entry name" value="Phosphorylase Kinase, domain 1"/>
    <property type="match status" value="1"/>
</dbReference>
<dbReference type="Gene3D" id="3.90.1200.10">
    <property type="match status" value="1"/>
</dbReference>
<comment type="similarity">
    <text evidence="1">Belongs to the pseudomonas-type ThrB family.</text>
</comment>